<dbReference type="STRING" id="5539.A0A3E2HIR8"/>
<dbReference type="InterPro" id="IPR029035">
    <property type="entry name" value="DHS-like_NAD/FAD-binding_dom"/>
</dbReference>
<evidence type="ECO:0000256" key="6">
    <source>
        <dbReference type="ARBA" id="ARBA00022723"/>
    </source>
</evidence>
<evidence type="ECO:0000256" key="7">
    <source>
        <dbReference type="ARBA" id="ARBA00022793"/>
    </source>
</evidence>
<evidence type="ECO:0000256" key="1">
    <source>
        <dbReference type="ARBA" id="ARBA00001041"/>
    </source>
</evidence>
<evidence type="ECO:0000259" key="15">
    <source>
        <dbReference type="Pfam" id="PF02776"/>
    </source>
</evidence>
<dbReference type="Pfam" id="PF02776">
    <property type="entry name" value="TPP_enzyme_N"/>
    <property type="match status" value="1"/>
</dbReference>
<evidence type="ECO:0000313" key="17">
    <source>
        <dbReference type="Proteomes" id="UP000258309"/>
    </source>
</evidence>
<dbReference type="FunFam" id="3.40.50.970:FF:000024">
    <property type="entry name" value="Pyruvate decarboxylase isozyme"/>
    <property type="match status" value="1"/>
</dbReference>
<evidence type="ECO:0000259" key="13">
    <source>
        <dbReference type="Pfam" id="PF00205"/>
    </source>
</evidence>
<dbReference type="InterPro" id="IPR012001">
    <property type="entry name" value="Thiamin_PyroP_enz_TPP-bd_dom"/>
</dbReference>
<name>A0A3E2HIR8_SCYLI</name>
<dbReference type="CDD" id="cd07038">
    <property type="entry name" value="TPP_PYR_PDC_IPDC_like"/>
    <property type="match status" value="1"/>
</dbReference>
<comment type="similarity">
    <text evidence="3 12">Belongs to the TPP enzyme family.</text>
</comment>
<dbReference type="PANTHER" id="PTHR43452">
    <property type="entry name" value="PYRUVATE DECARBOXYLASE"/>
    <property type="match status" value="1"/>
</dbReference>
<dbReference type="InterPro" id="IPR047214">
    <property type="entry name" value="TPP_PDC_IPDC"/>
</dbReference>
<dbReference type="CDD" id="cd02005">
    <property type="entry name" value="TPP_PDC_IPDC"/>
    <property type="match status" value="1"/>
</dbReference>
<dbReference type="PIRSF" id="PIRSF036565">
    <property type="entry name" value="Pyruvt_ip_decrb"/>
    <property type="match status" value="1"/>
</dbReference>
<organism evidence="16 17">
    <name type="scientific">Scytalidium lignicola</name>
    <name type="common">Hyphomycete</name>
    <dbReference type="NCBI Taxonomy" id="5539"/>
    <lineage>
        <taxon>Eukaryota</taxon>
        <taxon>Fungi</taxon>
        <taxon>Dikarya</taxon>
        <taxon>Ascomycota</taxon>
        <taxon>Pezizomycotina</taxon>
        <taxon>Leotiomycetes</taxon>
        <taxon>Leotiomycetes incertae sedis</taxon>
        <taxon>Scytalidium</taxon>
    </lineage>
</organism>
<dbReference type="InterPro" id="IPR012110">
    <property type="entry name" value="PDC/IPDC-like"/>
</dbReference>
<evidence type="ECO:0000256" key="12">
    <source>
        <dbReference type="RuleBase" id="RU362132"/>
    </source>
</evidence>
<evidence type="ECO:0000259" key="14">
    <source>
        <dbReference type="Pfam" id="PF02775"/>
    </source>
</evidence>
<dbReference type="InterPro" id="IPR012000">
    <property type="entry name" value="Thiamin_PyroP_enz_cen_dom"/>
</dbReference>
<gene>
    <name evidence="16" type="ORF">B7463_g3414</name>
</gene>
<evidence type="ECO:0000256" key="11">
    <source>
        <dbReference type="PIRSR" id="PIRSR036565-2"/>
    </source>
</evidence>
<dbReference type="GO" id="GO:0005829">
    <property type="term" value="C:cytosol"/>
    <property type="evidence" value="ECO:0007669"/>
    <property type="project" value="TreeGrafter"/>
</dbReference>
<dbReference type="EMBL" id="NCSJ02000045">
    <property type="protein sequence ID" value="RFU32911.1"/>
    <property type="molecule type" value="Genomic_DNA"/>
</dbReference>
<keyword evidence="10" id="KW-0456">Lyase</keyword>
<dbReference type="InterPro" id="IPR047213">
    <property type="entry name" value="TPP_PYR_PDC_IPDC-like"/>
</dbReference>
<comment type="catalytic activity">
    <reaction evidence="1">
        <text>a 2-oxocarboxylate + H(+) = an aldehyde + CO2</text>
        <dbReference type="Rhea" id="RHEA:11628"/>
        <dbReference type="ChEBI" id="CHEBI:15378"/>
        <dbReference type="ChEBI" id="CHEBI:16526"/>
        <dbReference type="ChEBI" id="CHEBI:17478"/>
        <dbReference type="ChEBI" id="CHEBI:35179"/>
        <dbReference type="EC" id="4.1.1.1"/>
    </reaction>
</comment>
<feature type="non-terminal residue" evidence="16">
    <location>
        <position position="1"/>
    </location>
</feature>
<keyword evidence="17" id="KW-1185">Reference proteome</keyword>
<keyword evidence="9 12" id="KW-0786">Thiamine pyrophosphate</keyword>
<dbReference type="PANTHER" id="PTHR43452:SF3">
    <property type="entry name" value="TRANSAMINATED AMINO ACID DECARBOXYLASE"/>
    <property type="match status" value="1"/>
</dbReference>
<comment type="cofactor">
    <cofactor evidence="2">
        <name>thiamine diphosphate</name>
        <dbReference type="ChEBI" id="CHEBI:58937"/>
    </cofactor>
</comment>
<feature type="domain" description="Thiamine pyrophosphate enzyme N-terminal TPP-binding" evidence="15">
    <location>
        <begin position="13"/>
        <end position="129"/>
    </location>
</feature>
<comment type="cofactor">
    <cofactor evidence="11">
        <name>Mg(2+)</name>
        <dbReference type="ChEBI" id="CHEBI:18420"/>
    </cofactor>
    <text evidence="11">Binds 1 Mg(2+) per subunit.</text>
</comment>
<reference evidence="16 17" key="1">
    <citation type="submission" date="2018-05" db="EMBL/GenBank/DDBJ databases">
        <title>Draft genome sequence of Scytalidium lignicola DSM 105466, a ubiquitous saprotrophic fungus.</title>
        <authorList>
            <person name="Buettner E."/>
            <person name="Gebauer A.M."/>
            <person name="Hofrichter M."/>
            <person name="Liers C."/>
            <person name="Kellner H."/>
        </authorList>
    </citation>
    <scope>NUCLEOTIDE SEQUENCE [LARGE SCALE GENOMIC DNA]</scope>
    <source>
        <strain evidence="16 17">DSM 105466</strain>
    </source>
</reference>
<proteinExistence type="inferred from homology"/>
<feature type="domain" description="Thiamine pyrophosphate enzyme TPP-binding" evidence="14">
    <location>
        <begin position="370"/>
        <end position="479"/>
    </location>
</feature>
<evidence type="ECO:0000256" key="5">
    <source>
        <dbReference type="ARBA" id="ARBA00014422"/>
    </source>
</evidence>
<comment type="caution">
    <text evidence="16">The sequence shown here is derived from an EMBL/GenBank/DDBJ whole genome shotgun (WGS) entry which is preliminary data.</text>
</comment>
<evidence type="ECO:0000313" key="16">
    <source>
        <dbReference type="EMBL" id="RFU32911.1"/>
    </source>
</evidence>
<dbReference type="OrthoDB" id="308383at2759"/>
<dbReference type="Pfam" id="PF00205">
    <property type="entry name" value="TPP_enzyme_M"/>
    <property type="match status" value="1"/>
</dbReference>
<dbReference type="SUPFAM" id="SSF52467">
    <property type="entry name" value="DHS-like NAD/FAD-binding domain"/>
    <property type="match status" value="1"/>
</dbReference>
<feature type="domain" description="Thiamine pyrophosphate enzyme central" evidence="13">
    <location>
        <begin position="208"/>
        <end position="310"/>
    </location>
</feature>
<dbReference type="Proteomes" id="UP000258309">
    <property type="component" value="Unassembled WGS sequence"/>
</dbReference>
<dbReference type="GO" id="GO:0004737">
    <property type="term" value="F:pyruvate decarboxylase activity"/>
    <property type="evidence" value="ECO:0007669"/>
    <property type="project" value="UniProtKB-EC"/>
</dbReference>
<dbReference type="GO" id="GO:0030976">
    <property type="term" value="F:thiamine pyrophosphate binding"/>
    <property type="evidence" value="ECO:0007669"/>
    <property type="project" value="InterPro"/>
</dbReference>
<keyword evidence="7" id="KW-0210">Decarboxylase</keyword>
<evidence type="ECO:0000256" key="8">
    <source>
        <dbReference type="ARBA" id="ARBA00022842"/>
    </source>
</evidence>
<dbReference type="AlphaFoldDB" id="A0A3E2HIR8"/>
<dbReference type="InterPro" id="IPR011766">
    <property type="entry name" value="TPP_enzyme_TPP-bd"/>
</dbReference>
<dbReference type="FunFam" id="3.40.50.970:FF:000019">
    <property type="entry name" value="Pyruvate decarboxylase isozyme"/>
    <property type="match status" value="1"/>
</dbReference>
<dbReference type="InterPro" id="IPR029061">
    <property type="entry name" value="THDP-binding"/>
</dbReference>
<dbReference type="GO" id="GO:0000287">
    <property type="term" value="F:magnesium ion binding"/>
    <property type="evidence" value="ECO:0007669"/>
    <property type="project" value="InterPro"/>
</dbReference>
<evidence type="ECO:0000256" key="9">
    <source>
        <dbReference type="ARBA" id="ARBA00023052"/>
    </source>
</evidence>
<dbReference type="GO" id="GO:0000949">
    <property type="term" value="P:aromatic amino acid family catabolic process to alcohol via Ehrlich pathway"/>
    <property type="evidence" value="ECO:0007669"/>
    <property type="project" value="TreeGrafter"/>
</dbReference>
<evidence type="ECO:0000256" key="4">
    <source>
        <dbReference type="ARBA" id="ARBA00013202"/>
    </source>
</evidence>
<dbReference type="EC" id="4.1.1.1" evidence="4"/>
<keyword evidence="6 11" id="KW-0479">Metal-binding</keyword>
<dbReference type="OMA" id="HAIYIGM"/>
<dbReference type="Gene3D" id="3.40.50.970">
    <property type="match status" value="2"/>
</dbReference>
<feature type="binding site" evidence="11">
    <location>
        <position position="415"/>
    </location>
    <ligand>
        <name>Mg(2+)</name>
        <dbReference type="ChEBI" id="CHEBI:18420"/>
    </ligand>
</feature>
<evidence type="ECO:0000256" key="10">
    <source>
        <dbReference type="ARBA" id="ARBA00023239"/>
    </source>
</evidence>
<sequence>MTVKQDTIPLALYLWRRIASLGIEHVFGVPGDFNLEMIDHVYSVPGLKWLGTCNELNGAYAADGYTRIKGTPGVVLTTYAVDELSAMNGVAGAYAEHAGMIHVVGMPARHFQEKRTLLHHTLEPNMDQTTTFVEMSKPIRKTFAILNNEETATQKVDRAFIKCVRSRLPVFIYVPTDVVNILVDAQSLNTPLDTVVRNSDSGAETLVVEKILKALKDAPRPAIVADVLATRHGGQDFTRRFVNVTQFQTYATQMSKGIIDEDISFPGIKDAAEASDLIITIGPLLSDSNTGRFTRKIVADKAIVLAHDYCQVFREKPHYWTKIKTPLLSESKSGTVTQDYLWQRIGRFLKPNDILFAEVGTTQFGIIDATFPANTRFNTQMFWSSIGFSVPATLGACIAAKEMRLPGRVVLIVGDGSLQMTVQEVGSFIRFGLKPIIFVINNDGYSIERAIHGPGQQYNDISPQWDYQKMLEFFGAKGSGTGTSNGVMSRSSYCSSIEDVERIIGSEEFGRCECIELCEIRMDKLDYPWRLKASRKLARAAMAAMASK</sequence>
<keyword evidence="8 11" id="KW-0460">Magnesium</keyword>
<accession>A0A3E2HIR8</accession>
<dbReference type="GO" id="GO:0005634">
    <property type="term" value="C:nucleus"/>
    <property type="evidence" value="ECO:0007669"/>
    <property type="project" value="TreeGrafter"/>
</dbReference>
<dbReference type="Pfam" id="PF02775">
    <property type="entry name" value="TPP_enzyme_C"/>
    <property type="match status" value="1"/>
</dbReference>
<feature type="binding site" evidence="11">
    <location>
        <position position="442"/>
    </location>
    <ligand>
        <name>Mg(2+)</name>
        <dbReference type="ChEBI" id="CHEBI:18420"/>
    </ligand>
</feature>
<dbReference type="Gene3D" id="3.40.50.1220">
    <property type="entry name" value="TPP-binding domain"/>
    <property type="match status" value="1"/>
</dbReference>
<dbReference type="SUPFAM" id="SSF52518">
    <property type="entry name" value="Thiamin diphosphate-binding fold (THDP-binding)"/>
    <property type="match status" value="2"/>
</dbReference>
<evidence type="ECO:0000256" key="3">
    <source>
        <dbReference type="ARBA" id="ARBA00007812"/>
    </source>
</evidence>
<feature type="binding site" evidence="11">
    <location>
        <position position="444"/>
    </location>
    <ligand>
        <name>Mg(2+)</name>
        <dbReference type="ChEBI" id="CHEBI:18420"/>
    </ligand>
</feature>
<feature type="non-terminal residue" evidence="16">
    <location>
        <position position="548"/>
    </location>
</feature>
<evidence type="ECO:0000256" key="2">
    <source>
        <dbReference type="ARBA" id="ARBA00001964"/>
    </source>
</evidence>
<protein>
    <recommendedName>
        <fullName evidence="5">Pyruvate decarboxylase</fullName>
        <ecNumber evidence="4">4.1.1.1</ecNumber>
    </recommendedName>
</protein>